<dbReference type="EMBL" id="JAPDRQ010000032">
    <property type="protein sequence ID" value="KAJ9660350.1"/>
    <property type="molecule type" value="Genomic_DNA"/>
</dbReference>
<gene>
    <name evidence="1" type="primary">ppk32</name>
    <name evidence="1" type="ORF">H2198_002659</name>
</gene>
<keyword evidence="1" id="KW-0808">Transferase</keyword>
<reference evidence="1" key="1">
    <citation type="submission" date="2022-10" db="EMBL/GenBank/DDBJ databases">
        <title>Culturing micro-colonial fungi from biological soil crusts in the Mojave desert and describing Neophaeococcomyces mojavensis, and introducing the new genera and species Taxawa tesnikishii.</title>
        <authorList>
            <person name="Kurbessoian T."/>
            <person name="Stajich J.E."/>
        </authorList>
    </citation>
    <scope>NUCLEOTIDE SEQUENCE</scope>
    <source>
        <strain evidence="1">JES_112</strain>
    </source>
</reference>
<dbReference type="Proteomes" id="UP001172386">
    <property type="component" value="Unassembled WGS sequence"/>
</dbReference>
<organism evidence="1 2">
    <name type="scientific">Neophaeococcomyces mojaviensis</name>
    <dbReference type="NCBI Taxonomy" id="3383035"/>
    <lineage>
        <taxon>Eukaryota</taxon>
        <taxon>Fungi</taxon>
        <taxon>Dikarya</taxon>
        <taxon>Ascomycota</taxon>
        <taxon>Pezizomycotina</taxon>
        <taxon>Eurotiomycetes</taxon>
        <taxon>Chaetothyriomycetidae</taxon>
        <taxon>Chaetothyriales</taxon>
        <taxon>Chaetothyriales incertae sedis</taxon>
        <taxon>Neophaeococcomyces</taxon>
    </lineage>
</organism>
<evidence type="ECO:0000313" key="1">
    <source>
        <dbReference type="EMBL" id="KAJ9660350.1"/>
    </source>
</evidence>
<comment type="caution">
    <text evidence="1">The sequence shown here is derived from an EMBL/GenBank/DDBJ whole genome shotgun (WGS) entry which is preliminary data.</text>
</comment>
<name>A0ACC3ADV4_9EURO</name>
<keyword evidence="1" id="KW-0418">Kinase</keyword>
<accession>A0ACC3ADV4</accession>
<protein>
    <submittedName>
        <fullName evidence="1">Protein kinase domain-containing protein ppk32</fullName>
    </submittedName>
</protein>
<keyword evidence="2" id="KW-1185">Reference proteome</keyword>
<sequence>MFSSAFKSFTSNITSNYELSKQPSASVGVWNIFEAKKKNTGTRASVFVFERKALDVSSAGGFGAKVSSTSVRKAQDEVVERLKREASSLARLRHPSILQLVEPVEETRSGGLMFATEQVLAPLSAALSQNDRGSSSSYRYEASAKSLKGVEIDELEIQKGLLQIAKGLEFLHDSAKLVHGNLTPDAVFINAKSDWKISGLGFAGPPDNAEGHQTMPQISLSEALYNDTRVPPSVQLNLDYTSPDFVIDANINFSADIFSLGLVLIACYRDPHRSPIETHGNQTTYKKVMGSVSTAPGPQNNYGCSNKLPRELENTLPRILARRPADRMSASEFQESEYFDNILVNTMRFLDGLPAKTAAEKQQFMKGLGRVMPQFPVSALERKILSVLLDELKDRELLSVILQNVFQIVKLVPGRKEVLSTKVLPCLKEIFTTPAKSAERDTSKEAGLVVFLENIQIVSENSSAQQFKEDGLPIVAAAMQSSTHSLVDAALSTLSVILPVLDFTTVKHDLFPVIANVFAKTNSLGIKVRGLEALGVLCGATTGTTSTIDDDFSGGTGSREQAKPNVSSLDKFTMQEKVVPLLKGIKTKEPAVMMAALTVFQQIARAGDIGFLATEVMPILWAFALGPLLDLSQFKAYMNLIQYLTQKIQREQIRKLQELATVNKTDTREKPSISSSSMDLNASQSNGTGAEEDFEKLVLSSKSGQSRDVFAGALTDGQKLVQNPTSYSWQSTSGRTTPAPRLGVTQPQSRSITPDVSISGFPSLQPGSPASAWSQPLQPSGHASPATTPGWTTAQPTQPSSGTIWSQGVTMQQPAPAISNLWNQTLTPQPAQTSARLQATSYLNSSPASTSMTSNNNNVWSTGMGSMSAGSASNNTSFAPMLAPPPHSSSPATAWQSQKVPTPMVPQSNQPQQQSQQKQGLDKYQSLL</sequence>
<proteinExistence type="predicted"/>
<evidence type="ECO:0000313" key="2">
    <source>
        <dbReference type="Proteomes" id="UP001172386"/>
    </source>
</evidence>